<dbReference type="Gene3D" id="3.20.20.30">
    <property type="entry name" value="Luciferase-like domain"/>
    <property type="match status" value="1"/>
</dbReference>
<dbReference type="InterPro" id="IPR019922">
    <property type="entry name" value="Lucif-like_OxRdatse_MSMEG_4141"/>
</dbReference>
<feature type="domain" description="Luciferase-like" evidence="1">
    <location>
        <begin position="116"/>
        <end position="238"/>
    </location>
</feature>
<protein>
    <submittedName>
        <fullName evidence="2">LLM class F420-dependent oxidoreductase</fullName>
    </submittedName>
</protein>
<organism evidence="2 3">
    <name type="scientific">Mycolicibacterium bacteremicum</name>
    <name type="common">Mycobacterium bacteremicum</name>
    <dbReference type="NCBI Taxonomy" id="564198"/>
    <lineage>
        <taxon>Bacteria</taxon>
        <taxon>Bacillati</taxon>
        <taxon>Actinomycetota</taxon>
        <taxon>Actinomycetes</taxon>
        <taxon>Mycobacteriales</taxon>
        <taxon>Mycobacteriaceae</taxon>
        <taxon>Mycolicibacterium</taxon>
    </lineage>
</organism>
<dbReference type="InterPro" id="IPR011251">
    <property type="entry name" value="Luciferase-like_dom"/>
</dbReference>
<name>A0A1W9YY15_MYCBA</name>
<evidence type="ECO:0000259" key="1">
    <source>
        <dbReference type="Pfam" id="PF00296"/>
    </source>
</evidence>
<reference evidence="2 3" key="1">
    <citation type="submission" date="2017-02" db="EMBL/GenBank/DDBJ databases">
        <title>The new phylogeny of genus Mycobacterium.</title>
        <authorList>
            <person name="Tortoli E."/>
            <person name="Trovato A."/>
            <person name="Cirillo D.M."/>
        </authorList>
    </citation>
    <scope>NUCLEOTIDE SEQUENCE [LARGE SCALE GENOMIC DNA]</scope>
    <source>
        <strain evidence="2 3">DSM 45578</strain>
    </source>
</reference>
<accession>A0A1W9YY15</accession>
<keyword evidence="3" id="KW-1185">Reference proteome</keyword>
<dbReference type="Proteomes" id="UP000192366">
    <property type="component" value="Unassembled WGS sequence"/>
</dbReference>
<dbReference type="AlphaFoldDB" id="A0A1W9YY15"/>
<dbReference type="STRING" id="564198.BST17_12470"/>
<sequence length="262" mass="27499">MTPTIGLASSLPYTEDAAAVAEEARRTEDLGYATLWRSGVLPMVAAAVRATSAIPVATGIIPVSRVPAAEVITLHGELPPGRFRVGLGGAQGPTPLATMRSYLDELEAAGVAADVLAALGPNMLALARDRAGGAYPYLVTPRYVADARTVLGPDKQLSVLLMVIPSTDRDTVRAAAEKPLAFLAGPPGGYRRNLLRQGFSETDIDQVSDRLLDGITAAGEPDQIAERIARYHAAGADQVVLRILGVDDIAEWQTKLAAALLN</sequence>
<gene>
    <name evidence="2" type="ORF">BST17_12470</name>
</gene>
<dbReference type="RefSeq" id="WP_083058239.1">
    <property type="nucleotide sequence ID" value="NZ_JACKVM010000005.1"/>
</dbReference>
<dbReference type="EMBL" id="MVHJ01000008">
    <property type="protein sequence ID" value="ORA04943.1"/>
    <property type="molecule type" value="Genomic_DNA"/>
</dbReference>
<proteinExistence type="predicted"/>
<dbReference type="OrthoDB" id="4760590at2"/>
<dbReference type="SUPFAM" id="SSF51679">
    <property type="entry name" value="Bacterial luciferase-like"/>
    <property type="match status" value="1"/>
</dbReference>
<dbReference type="InterPro" id="IPR036661">
    <property type="entry name" value="Luciferase-like_sf"/>
</dbReference>
<evidence type="ECO:0000313" key="2">
    <source>
        <dbReference type="EMBL" id="ORA04943.1"/>
    </source>
</evidence>
<comment type="caution">
    <text evidence="2">The sequence shown here is derived from an EMBL/GenBank/DDBJ whole genome shotgun (WGS) entry which is preliminary data.</text>
</comment>
<dbReference type="NCBIfam" id="TIGR03620">
    <property type="entry name" value="F420_MSMEG_4141"/>
    <property type="match status" value="1"/>
</dbReference>
<evidence type="ECO:0000313" key="3">
    <source>
        <dbReference type="Proteomes" id="UP000192366"/>
    </source>
</evidence>
<dbReference type="GO" id="GO:0016705">
    <property type="term" value="F:oxidoreductase activity, acting on paired donors, with incorporation or reduction of molecular oxygen"/>
    <property type="evidence" value="ECO:0007669"/>
    <property type="project" value="InterPro"/>
</dbReference>
<dbReference type="Pfam" id="PF00296">
    <property type="entry name" value="Bac_luciferase"/>
    <property type="match status" value="1"/>
</dbReference>